<reference evidence="2" key="2">
    <citation type="submission" date="2023-06" db="EMBL/GenBank/DDBJ databases">
        <authorList>
            <consortium name="Lawrence Berkeley National Laboratory"/>
            <person name="Mondo S.J."/>
            <person name="Hensen N."/>
            <person name="Bonometti L."/>
            <person name="Westerberg I."/>
            <person name="Brannstrom I.O."/>
            <person name="Guillou S."/>
            <person name="Cros-Aarteil S."/>
            <person name="Calhoun S."/>
            <person name="Haridas S."/>
            <person name="Kuo A."/>
            <person name="Pangilinan J."/>
            <person name="Riley R."/>
            <person name="Labutti K."/>
            <person name="Andreopoulos B."/>
            <person name="Lipzen A."/>
            <person name="Chen C."/>
            <person name="Yanf M."/>
            <person name="Daum C."/>
            <person name="Ng V."/>
            <person name="Clum A."/>
            <person name="Steindorff A."/>
            <person name="Ohm R."/>
            <person name="Martin F."/>
            <person name="Silar P."/>
            <person name="Natvig D."/>
            <person name="Lalanne C."/>
            <person name="Gautier V."/>
            <person name="Ament-Velasquez S.L."/>
            <person name="Kruys A."/>
            <person name="Hutchinson M.I."/>
            <person name="Powell A.J."/>
            <person name="Barry K."/>
            <person name="Miller A.N."/>
            <person name="Grigoriev I.V."/>
            <person name="Debuchy R."/>
            <person name="Gladieux P."/>
            <person name="Thoren M.H."/>
            <person name="Johannesson H."/>
        </authorList>
    </citation>
    <scope>NUCLEOTIDE SEQUENCE</scope>
    <source>
        <strain evidence="2">PSN324</strain>
    </source>
</reference>
<keyword evidence="3" id="KW-1185">Reference proteome</keyword>
<protein>
    <submittedName>
        <fullName evidence="2">Uncharacterized protein</fullName>
    </submittedName>
</protein>
<accession>A0AAV9HCM9</accession>
<sequence length="325" mass="35894">MFAYWLAARGLAERLRGDSLLSVWTSLKGEKGGGGLFRVGKENRTILMQVPPLVGLFPAPAARVEPAMWFCAIKIWQAFDHHLICRSGCPPLEGKRKCPRRSHEYRVCMGTRACSGTGTSEMEDGNSTMTQEFSDMLHLRTVPAPFWAKAAAWVLEECSGADSICRLLLHFDPPLNSLVCTARYKSGQSALVVCTRTEAPRSRRQKAGCTPSKGKRDKNSEVRCSRTEGKRPVNLGRDADEMFKCTESMLKPRHGGRAISKGSLDQSDHRNKAFDMSRLVLSRQFQLADNVGDLRVPIPVLALTIFSQSICKPAGAGRLNNWGAV</sequence>
<feature type="compositionally biased region" description="Basic and acidic residues" evidence="1">
    <location>
        <begin position="217"/>
        <end position="232"/>
    </location>
</feature>
<reference evidence="2" key="1">
    <citation type="journal article" date="2023" name="Mol. Phylogenet. Evol.">
        <title>Genome-scale phylogeny and comparative genomics of the fungal order Sordariales.</title>
        <authorList>
            <person name="Hensen N."/>
            <person name="Bonometti L."/>
            <person name="Westerberg I."/>
            <person name="Brannstrom I.O."/>
            <person name="Guillou S."/>
            <person name="Cros-Aarteil S."/>
            <person name="Calhoun S."/>
            <person name="Haridas S."/>
            <person name="Kuo A."/>
            <person name="Mondo S."/>
            <person name="Pangilinan J."/>
            <person name="Riley R."/>
            <person name="LaButti K."/>
            <person name="Andreopoulos B."/>
            <person name="Lipzen A."/>
            <person name="Chen C."/>
            <person name="Yan M."/>
            <person name="Daum C."/>
            <person name="Ng V."/>
            <person name="Clum A."/>
            <person name="Steindorff A."/>
            <person name="Ohm R.A."/>
            <person name="Martin F."/>
            <person name="Silar P."/>
            <person name="Natvig D.O."/>
            <person name="Lalanne C."/>
            <person name="Gautier V."/>
            <person name="Ament-Velasquez S.L."/>
            <person name="Kruys A."/>
            <person name="Hutchinson M.I."/>
            <person name="Powell A.J."/>
            <person name="Barry K."/>
            <person name="Miller A.N."/>
            <person name="Grigoriev I.V."/>
            <person name="Debuchy R."/>
            <person name="Gladieux P."/>
            <person name="Hiltunen Thoren M."/>
            <person name="Johannesson H."/>
        </authorList>
    </citation>
    <scope>NUCLEOTIDE SEQUENCE</scope>
    <source>
        <strain evidence="2">PSN324</strain>
    </source>
</reference>
<name>A0AAV9HCM9_9PEZI</name>
<dbReference type="Proteomes" id="UP001321749">
    <property type="component" value="Unassembled WGS sequence"/>
</dbReference>
<evidence type="ECO:0000313" key="2">
    <source>
        <dbReference type="EMBL" id="KAK4456816.1"/>
    </source>
</evidence>
<organism evidence="2 3">
    <name type="scientific">Cladorrhinum samala</name>
    <dbReference type="NCBI Taxonomy" id="585594"/>
    <lineage>
        <taxon>Eukaryota</taxon>
        <taxon>Fungi</taxon>
        <taxon>Dikarya</taxon>
        <taxon>Ascomycota</taxon>
        <taxon>Pezizomycotina</taxon>
        <taxon>Sordariomycetes</taxon>
        <taxon>Sordariomycetidae</taxon>
        <taxon>Sordariales</taxon>
        <taxon>Podosporaceae</taxon>
        <taxon>Cladorrhinum</taxon>
    </lineage>
</organism>
<evidence type="ECO:0000313" key="3">
    <source>
        <dbReference type="Proteomes" id="UP001321749"/>
    </source>
</evidence>
<comment type="caution">
    <text evidence="2">The sequence shown here is derived from an EMBL/GenBank/DDBJ whole genome shotgun (WGS) entry which is preliminary data.</text>
</comment>
<gene>
    <name evidence="2" type="ORF">QBC42DRAFT_256923</name>
</gene>
<dbReference type="EMBL" id="MU865162">
    <property type="protein sequence ID" value="KAK4456816.1"/>
    <property type="molecule type" value="Genomic_DNA"/>
</dbReference>
<proteinExistence type="predicted"/>
<feature type="region of interest" description="Disordered" evidence="1">
    <location>
        <begin position="202"/>
        <end position="232"/>
    </location>
</feature>
<evidence type="ECO:0000256" key="1">
    <source>
        <dbReference type="SAM" id="MobiDB-lite"/>
    </source>
</evidence>
<dbReference type="AlphaFoldDB" id="A0AAV9HCM9"/>